<sequence length="150" mass="17071">MLERKKDQREVSKEKGSAQVKEEPKRRLARLSAKPAPDKSDTKPRKVVGKAKYSDKNIQTKEKRIAKGKQAEVANQETKEDLPAENGEFENEESPASDEAEEKEAKSVNNMPCLFYQLFCKSKFFSSSKNISKKEGIHLLPFFLSVNAFF</sequence>
<feature type="region of interest" description="Disordered" evidence="5">
    <location>
        <begin position="1"/>
        <end position="105"/>
    </location>
</feature>
<dbReference type="Proteomes" id="UP000694422">
    <property type="component" value="Unplaced"/>
</dbReference>
<dbReference type="PANTHER" id="PTHR23087:SF12">
    <property type="entry name" value="NON-HISTONE CHROMOSOMAL PROTEIN HMG-14"/>
    <property type="match status" value="1"/>
</dbReference>
<evidence type="ECO:0000256" key="2">
    <source>
        <dbReference type="ARBA" id="ARBA00007696"/>
    </source>
</evidence>
<keyword evidence="7" id="KW-1185">Reference proteome</keyword>
<dbReference type="GO" id="GO:0031492">
    <property type="term" value="F:nucleosomal DNA binding"/>
    <property type="evidence" value="ECO:0007669"/>
    <property type="project" value="InterPro"/>
</dbReference>
<feature type="compositionally biased region" description="Basic and acidic residues" evidence="5">
    <location>
        <begin position="1"/>
        <end position="26"/>
    </location>
</feature>
<accession>A0A8C9QCH8</accession>
<organism evidence="6 7">
    <name type="scientific">Spermophilus dauricus</name>
    <name type="common">Daurian ground squirrel</name>
    <dbReference type="NCBI Taxonomy" id="99837"/>
    <lineage>
        <taxon>Eukaryota</taxon>
        <taxon>Metazoa</taxon>
        <taxon>Chordata</taxon>
        <taxon>Craniata</taxon>
        <taxon>Vertebrata</taxon>
        <taxon>Euteleostomi</taxon>
        <taxon>Mammalia</taxon>
        <taxon>Eutheria</taxon>
        <taxon>Euarchontoglires</taxon>
        <taxon>Glires</taxon>
        <taxon>Rodentia</taxon>
        <taxon>Sciuromorpha</taxon>
        <taxon>Sciuridae</taxon>
        <taxon>Xerinae</taxon>
        <taxon>Marmotini</taxon>
        <taxon>Spermophilus</taxon>
    </lineage>
</organism>
<proteinExistence type="inferred from homology"/>
<dbReference type="Pfam" id="PF01101">
    <property type="entry name" value="HMG14_17"/>
    <property type="match status" value="1"/>
</dbReference>
<evidence type="ECO:0000256" key="4">
    <source>
        <dbReference type="ARBA" id="ARBA00023242"/>
    </source>
</evidence>
<comment type="subcellular location">
    <subcellularLocation>
        <location evidence="1">Nucleus</location>
    </subcellularLocation>
</comment>
<dbReference type="GO" id="GO:0000785">
    <property type="term" value="C:chromatin"/>
    <property type="evidence" value="ECO:0007669"/>
    <property type="project" value="InterPro"/>
</dbReference>
<dbReference type="AlphaFoldDB" id="A0A8C9QCH8"/>
<reference evidence="6" key="2">
    <citation type="submission" date="2025-09" db="UniProtKB">
        <authorList>
            <consortium name="Ensembl"/>
        </authorList>
    </citation>
    <scope>IDENTIFICATION</scope>
</reference>
<evidence type="ECO:0000313" key="6">
    <source>
        <dbReference type="Ensembl" id="ENSSDAP00000019482.1"/>
    </source>
</evidence>
<evidence type="ECO:0000256" key="3">
    <source>
        <dbReference type="ARBA" id="ARBA00023125"/>
    </source>
</evidence>
<dbReference type="PANTHER" id="PTHR23087">
    <property type="entry name" value="NONHISTONE CHROMOSOMAL PROTEIN HMG"/>
    <property type="match status" value="1"/>
</dbReference>
<dbReference type="GO" id="GO:0005634">
    <property type="term" value="C:nucleus"/>
    <property type="evidence" value="ECO:0007669"/>
    <property type="project" value="UniProtKB-SubCell"/>
</dbReference>
<evidence type="ECO:0000256" key="1">
    <source>
        <dbReference type="ARBA" id="ARBA00004123"/>
    </source>
</evidence>
<dbReference type="Ensembl" id="ENSSDAT00000022273.1">
    <property type="protein sequence ID" value="ENSSDAP00000019482.1"/>
    <property type="gene ID" value="ENSSDAG00000017759.1"/>
</dbReference>
<evidence type="ECO:0000256" key="5">
    <source>
        <dbReference type="SAM" id="MobiDB-lite"/>
    </source>
</evidence>
<protein>
    <recommendedName>
        <fullName evidence="8">Non-histone chromosomal protein HMG-14</fullName>
    </recommendedName>
</protein>
<name>A0A8C9QCH8_SPEDA</name>
<keyword evidence="3" id="KW-0238">DNA-binding</keyword>
<feature type="compositionally biased region" description="Acidic residues" evidence="5">
    <location>
        <begin position="87"/>
        <end position="102"/>
    </location>
</feature>
<evidence type="ECO:0008006" key="8">
    <source>
        <dbReference type="Google" id="ProtNLM"/>
    </source>
</evidence>
<dbReference type="GO" id="GO:0006325">
    <property type="term" value="P:chromatin organization"/>
    <property type="evidence" value="ECO:0007669"/>
    <property type="project" value="TreeGrafter"/>
</dbReference>
<dbReference type="InterPro" id="IPR000079">
    <property type="entry name" value="HMGN_fam"/>
</dbReference>
<evidence type="ECO:0000313" key="7">
    <source>
        <dbReference type="Proteomes" id="UP000694422"/>
    </source>
</evidence>
<keyword evidence="4" id="KW-0539">Nucleus</keyword>
<feature type="compositionally biased region" description="Basic and acidic residues" evidence="5">
    <location>
        <begin position="52"/>
        <end position="65"/>
    </location>
</feature>
<comment type="similarity">
    <text evidence="2">Belongs to the HMGN family.</text>
</comment>
<dbReference type="SMART" id="SM00527">
    <property type="entry name" value="HMG17"/>
    <property type="match status" value="1"/>
</dbReference>
<reference evidence="6" key="1">
    <citation type="submission" date="2025-08" db="UniProtKB">
        <authorList>
            <consortium name="Ensembl"/>
        </authorList>
    </citation>
    <scope>IDENTIFICATION</scope>
</reference>
<dbReference type="PRINTS" id="PR00925">
    <property type="entry name" value="NONHISHMG17"/>
</dbReference>